<name>A0A0C4E1K7_MAGP6</name>
<organism evidence="4 5">
    <name type="scientific">Magnaporthiopsis poae (strain ATCC 64411 / 73-15)</name>
    <name type="common">Kentucky bluegrass fungus</name>
    <name type="synonym">Magnaporthe poae</name>
    <dbReference type="NCBI Taxonomy" id="644358"/>
    <lineage>
        <taxon>Eukaryota</taxon>
        <taxon>Fungi</taxon>
        <taxon>Dikarya</taxon>
        <taxon>Ascomycota</taxon>
        <taxon>Pezizomycotina</taxon>
        <taxon>Sordariomycetes</taxon>
        <taxon>Sordariomycetidae</taxon>
        <taxon>Magnaporthales</taxon>
        <taxon>Magnaporthaceae</taxon>
        <taxon>Magnaporthiopsis</taxon>
    </lineage>
</organism>
<evidence type="ECO:0000313" key="4">
    <source>
        <dbReference type="EnsemblFungi" id="MAPG_06271T0"/>
    </source>
</evidence>
<protein>
    <submittedName>
        <fullName evidence="3 4">Uncharacterized protein</fullName>
    </submittedName>
</protein>
<reference evidence="4" key="4">
    <citation type="journal article" date="2015" name="G3 (Bethesda)">
        <title>Genome sequences of three phytopathogenic species of the Magnaporthaceae family of fungi.</title>
        <authorList>
            <person name="Okagaki L.H."/>
            <person name="Nunes C.C."/>
            <person name="Sailsbery J."/>
            <person name="Clay B."/>
            <person name="Brown D."/>
            <person name="John T."/>
            <person name="Oh Y."/>
            <person name="Young N."/>
            <person name="Fitzgerald M."/>
            <person name="Haas B.J."/>
            <person name="Zeng Q."/>
            <person name="Young S."/>
            <person name="Adiconis X."/>
            <person name="Fan L."/>
            <person name="Levin J.Z."/>
            <person name="Mitchell T.K."/>
            <person name="Okubara P.A."/>
            <person name="Farman M.L."/>
            <person name="Kohn L.M."/>
            <person name="Birren B."/>
            <person name="Ma L.-J."/>
            <person name="Dean R.A."/>
        </authorList>
    </citation>
    <scope>NUCLEOTIDE SEQUENCE</scope>
    <source>
        <strain evidence="4">ATCC 64411 / 73-15</strain>
    </source>
</reference>
<dbReference type="VEuPathDB" id="FungiDB:MAPG_06271"/>
<keyword evidence="2" id="KW-0812">Transmembrane</keyword>
<keyword evidence="2" id="KW-0472">Membrane</keyword>
<accession>A0A0C4E1K7</accession>
<reference evidence="4" key="5">
    <citation type="submission" date="2015-06" db="UniProtKB">
        <authorList>
            <consortium name="EnsemblFungi"/>
        </authorList>
    </citation>
    <scope>IDENTIFICATION</scope>
    <source>
        <strain evidence="4">ATCC 64411</strain>
    </source>
</reference>
<feature type="transmembrane region" description="Helical" evidence="2">
    <location>
        <begin position="266"/>
        <end position="287"/>
    </location>
</feature>
<dbReference type="EMBL" id="ADBL01001507">
    <property type="status" value="NOT_ANNOTATED_CDS"/>
    <property type="molecule type" value="Genomic_DNA"/>
</dbReference>
<dbReference type="eggNOG" id="ENOG502RNF5">
    <property type="taxonomic scope" value="Eukaryota"/>
</dbReference>
<feature type="compositionally biased region" description="Basic and acidic residues" evidence="1">
    <location>
        <begin position="9"/>
        <end position="28"/>
    </location>
</feature>
<dbReference type="AlphaFoldDB" id="A0A0C4E1K7"/>
<proteinExistence type="predicted"/>
<reference evidence="3" key="1">
    <citation type="submission" date="2010-05" db="EMBL/GenBank/DDBJ databases">
        <title>The Genome Sequence of Magnaporthe poae strain ATCC 64411.</title>
        <authorList>
            <consortium name="The Broad Institute Genome Sequencing Platform"/>
            <consortium name="Broad Institute Genome Sequencing Center for Infectious Disease"/>
            <person name="Ma L.-J."/>
            <person name="Dead R."/>
            <person name="Young S."/>
            <person name="Zeng Q."/>
            <person name="Koehrsen M."/>
            <person name="Alvarado L."/>
            <person name="Berlin A."/>
            <person name="Chapman S.B."/>
            <person name="Chen Z."/>
            <person name="Freedman E."/>
            <person name="Gellesch M."/>
            <person name="Goldberg J."/>
            <person name="Griggs A."/>
            <person name="Gujja S."/>
            <person name="Heilman E.R."/>
            <person name="Heiman D."/>
            <person name="Hepburn T."/>
            <person name="Howarth C."/>
            <person name="Jen D."/>
            <person name="Larson L."/>
            <person name="Mehta T."/>
            <person name="Neiman D."/>
            <person name="Pearson M."/>
            <person name="Roberts A."/>
            <person name="Saif S."/>
            <person name="Shea T."/>
            <person name="Shenoy N."/>
            <person name="Sisk P."/>
            <person name="Stolte C."/>
            <person name="Sykes S."/>
            <person name="Walk T."/>
            <person name="White J."/>
            <person name="Yandava C."/>
            <person name="Haas B."/>
            <person name="Nusbaum C."/>
            <person name="Birren B."/>
        </authorList>
    </citation>
    <scope>NUCLEOTIDE SEQUENCE</scope>
    <source>
        <strain evidence="3">ATCC 64411</strain>
    </source>
</reference>
<keyword evidence="2" id="KW-1133">Transmembrane helix</keyword>
<feature type="region of interest" description="Disordered" evidence="1">
    <location>
        <begin position="1"/>
        <end position="52"/>
    </location>
</feature>
<evidence type="ECO:0000256" key="2">
    <source>
        <dbReference type="SAM" id="Phobius"/>
    </source>
</evidence>
<dbReference type="EMBL" id="GL876970">
    <property type="protein sequence ID" value="KLU87270.1"/>
    <property type="molecule type" value="Genomic_DNA"/>
</dbReference>
<feature type="region of interest" description="Disordered" evidence="1">
    <location>
        <begin position="95"/>
        <end position="150"/>
    </location>
</feature>
<keyword evidence="5" id="KW-1185">Reference proteome</keyword>
<feature type="region of interest" description="Disordered" evidence="1">
    <location>
        <begin position="169"/>
        <end position="190"/>
    </location>
</feature>
<evidence type="ECO:0000313" key="5">
    <source>
        <dbReference type="Proteomes" id="UP000011715"/>
    </source>
</evidence>
<sequence>MATSQPMENDNKVRYDWPEGEDCKDWSPSHRSYPNTPYPFLSRTGQGASSSSSYRNFLGLTIKVAPLPNYLPNVTRRQKDDDDDEDDYFSDALEEFRDKTDAENPFSDSAMWSPPACHRPSLADELESADDESRDFKEATASPWPSPLSSDGGSWSPYIFSPTRRSLKQEQQQARNWPWQRNASKSSSMTADFGSGSSSGCWGSPVEDGGVAVFAPHAPSTPDSLLSLPTPRLDFPLTGYFGYATGGSNYVGCAGDEELGLRRETAFMGIVLGFVSGLMFAYALLLYGSSY</sequence>
<feature type="compositionally biased region" description="Acidic residues" evidence="1">
    <location>
        <begin position="124"/>
        <end position="133"/>
    </location>
</feature>
<reference evidence="3" key="3">
    <citation type="submission" date="2011-03" db="EMBL/GenBank/DDBJ databases">
        <title>Annotation of Magnaporthe poae ATCC 64411.</title>
        <authorList>
            <person name="Ma L.-J."/>
            <person name="Dead R."/>
            <person name="Young S.K."/>
            <person name="Zeng Q."/>
            <person name="Gargeya S."/>
            <person name="Fitzgerald M."/>
            <person name="Haas B."/>
            <person name="Abouelleil A."/>
            <person name="Alvarado L."/>
            <person name="Arachchi H.M."/>
            <person name="Berlin A."/>
            <person name="Brown A."/>
            <person name="Chapman S.B."/>
            <person name="Chen Z."/>
            <person name="Dunbar C."/>
            <person name="Freedman E."/>
            <person name="Gearin G."/>
            <person name="Gellesch M."/>
            <person name="Goldberg J."/>
            <person name="Griggs A."/>
            <person name="Gujja S."/>
            <person name="Heiman D."/>
            <person name="Howarth C."/>
            <person name="Larson L."/>
            <person name="Lui A."/>
            <person name="MacDonald P.J.P."/>
            <person name="Mehta T."/>
            <person name="Montmayeur A."/>
            <person name="Murphy C."/>
            <person name="Neiman D."/>
            <person name="Pearson M."/>
            <person name="Priest M."/>
            <person name="Roberts A."/>
            <person name="Saif S."/>
            <person name="Shea T."/>
            <person name="Shenoy N."/>
            <person name="Sisk P."/>
            <person name="Stolte C."/>
            <person name="Sykes S."/>
            <person name="Yandava C."/>
            <person name="Wortman J."/>
            <person name="Nusbaum C."/>
            <person name="Birren B."/>
        </authorList>
    </citation>
    <scope>NUCLEOTIDE SEQUENCE</scope>
    <source>
        <strain evidence="3">ATCC 64411</strain>
    </source>
</reference>
<reference evidence="5" key="2">
    <citation type="submission" date="2010-05" db="EMBL/GenBank/DDBJ databases">
        <title>The genome sequence of Magnaporthe poae strain ATCC 64411.</title>
        <authorList>
            <person name="Ma L.-J."/>
            <person name="Dead R."/>
            <person name="Young S."/>
            <person name="Zeng Q."/>
            <person name="Koehrsen M."/>
            <person name="Alvarado L."/>
            <person name="Berlin A."/>
            <person name="Chapman S.B."/>
            <person name="Chen Z."/>
            <person name="Freedman E."/>
            <person name="Gellesch M."/>
            <person name="Goldberg J."/>
            <person name="Griggs A."/>
            <person name="Gujja S."/>
            <person name="Heilman E.R."/>
            <person name="Heiman D."/>
            <person name="Hepburn T."/>
            <person name="Howarth C."/>
            <person name="Jen D."/>
            <person name="Larson L."/>
            <person name="Mehta T."/>
            <person name="Neiman D."/>
            <person name="Pearson M."/>
            <person name="Roberts A."/>
            <person name="Saif S."/>
            <person name="Shea T."/>
            <person name="Shenoy N."/>
            <person name="Sisk P."/>
            <person name="Stolte C."/>
            <person name="Sykes S."/>
            <person name="Walk T."/>
            <person name="White J."/>
            <person name="Yandava C."/>
            <person name="Haas B."/>
            <person name="Nusbaum C."/>
            <person name="Birren B."/>
        </authorList>
    </citation>
    <scope>NUCLEOTIDE SEQUENCE [LARGE SCALE GENOMIC DNA]</scope>
    <source>
        <strain evidence="5">ATCC 64411 / 73-15</strain>
    </source>
</reference>
<dbReference type="EnsemblFungi" id="MAPG_06271T0">
    <property type="protein sequence ID" value="MAPG_06271T0"/>
    <property type="gene ID" value="MAPG_06271"/>
</dbReference>
<evidence type="ECO:0000256" key="1">
    <source>
        <dbReference type="SAM" id="MobiDB-lite"/>
    </source>
</evidence>
<evidence type="ECO:0000313" key="3">
    <source>
        <dbReference type="EMBL" id="KLU87270.1"/>
    </source>
</evidence>
<gene>
    <name evidence="3" type="ORF">MAPG_06271</name>
</gene>
<dbReference type="Proteomes" id="UP000011715">
    <property type="component" value="Unassembled WGS sequence"/>
</dbReference>